<feature type="region of interest" description="Disordered" evidence="1">
    <location>
        <begin position="125"/>
        <end position="148"/>
    </location>
</feature>
<dbReference type="Proteomes" id="UP000717696">
    <property type="component" value="Unassembled WGS sequence"/>
</dbReference>
<gene>
    <name evidence="2" type="ORF">B0J13DRAFT_553643</name>
</gene>
<reference evidence="2" key="1">
    <citation type="journal article" date="2021" name="Nat. Commun.">
        <title>Genetic determinants of endophytism in the Arabidopsis root mycobiome.</title>
        <authorList>
            <person name="Mesny F."/>
            <person name="Miyauchi S."/>
            <person name="Thiergart T."/>
            <person name="Pickel B."/>
            <person name="Atanasova L."/>
            <person name="Karlsson M."/>
            <person name="Huettel B."/>
            <person name="Barry K.W."/>
            <person name="Haridas S."/>
            <person name="Chen C."/>
            <person name="Bauer D."/>
            <person name="Andreopoulos W."/>
            <person name="Pangilinan J."/>
            <person name="LaButti K."/>
            <person name="Riley R."/>
            <person name="Lipzen A."/>
            <person name="Clum A."/>
            <person name="Drula E."/>
            <person name="Henrissat B."/>
            <person name="Kohler A."/>
            <person name="Grigoriev I.V."/>
            <person name="Martin F.M."/>
            <person name="Hacquard S."/>
        </authorList>
    </citation>
    <scope>NUCLEOTIDE SEQUENCE</scope>
    <source>
        <strain evidence="2">MPI-CAGE-AT-0021</strain>
    </source>
</reference>
<dbReference type="AlphaFoldDB" id="A0A9P9EVV7"/>
<organism evidence="2 3">
    <name type="scientific">Dactylonectria estremocensis</name>
    <dbReference type="NCBI Taxonomy" id="1079267"/>
    <lineage>
        <taxon>Eukaryota</taxon>
        <taxon>Fungi</taxon>
        <taxon>Dikarya</taxon>
        <taxon>Ascomycota</taxon>
        <taxon>Pezizomycotina</taxon>
        <taxon>Sordariomycetes</taxon>
        <taxon>Hypocreomycetidae</taxon>
        <taxon>Hypocreales</taxon>
        <taxon>Nectriaceae</taxon>
        <taxon>Dactylonectria</taxon>
    </lineage>
</organism>
<feature type="region of interest" description="Disordered" evidence="1">
    <location>
        <begin position="1"/>
        <end position="31"/>
    </location>
</feature>
<name>A0A9P9EVV7_9HYPO</name>
<dbReference type="EMBL" id="JAGMUU010000009">
    <property type="protein sequence ID" value="KAH7145556.1"/>
    <property type="molecule type" value="Genomic_DNA"/>
</dbReference>
<evidence type="ECO:0000313" key="2">
    <source>
        <dbReference type="EMBL" id="KAH7145556.1"/>
    </source>
</evidence>
<feature type="compositionally biased region" description="Acidic residues" evidence="1">
    <location>
        <begin position="126"/>
        <end position="143"/>
    </location>
</feature>
<sequence length="320" mass="34704">MSHASDAPSDELPKPSPLDDLAEGEDEPNPNIAEFTCVSIFTDTTEESFLGSDKDSALGSGDSSALRKTVTEAVRSTLFQAHLEPLYFWKHNSLHTYLLRFCISFQLPSHNGQMQQAIISVRFEDAPDAPDDGSDDTSDSEESGFDRVPHPNIIAFYAENGEVSVSKTNMEKSGGSGVVATTPGAAVAEEKMLEESGRVTLEAQGLGKPEKHQVVWTITGHEASGGIPETVKLPLIVATKTERRFSASLALSTRYRPSKNSPAGTMTVLGKCEEPIYIDPTSLERIALGRKRSRFDETIIAEKVEDLSQCDLSAYSSFGI</sequence>
<comment type="caution">
    <text evidence="2">The sequence shown here is derived from an EMBL/GenBank/DDBJ whole genome shotgun (WGS) entry which is preliminary data.</text>
</comment>
<evidence type="ECO:0000256" key="1">
    <source>
        <dbReference type="SAM" id="MobiDB-lite"/>
    </source>
</evidence>
<accession>A0A9P9EVV7</accession>
<protein>
    <submittedName>
        <fullName evidence="2">Uncharacterized protein</fullName>
    </submittedName>
</protein>
<proteinExistence type="predicted"/>
<keyword evidence="3" id="KW-1185">Reference proteome</keyword>
<evidence type="ECO:0000313" key="3">
    <source>
        <dbReference type="Proteomes" id="UP000717696"/>
    </source>
</evidence>
<dbReference type="OrthoDB" id="3561723at2759"/>